<dbReference type="InterPro" id="IPR036736">
    <property type="entry name" value="ACP-like_sf"/>
</dbReference>
<name>A0ABN3MQX3_9ACTN</name>
<sequence length="84" mass="9224">MSGDIKDFIITQFLPDIDPAELSDDYDLVENGVVDSLGLLRVVAWVSETHGLSLDDIPIAPDNFRSVEAIRRFVAEARVSAGLH</sequence>
<dbReference type="Gene3D" id="1.10.1200.10">
    <property type="entry name" value="ACP-like"/>
    <property type="match status" value="1"/>
</dbReference>
<organism evidence="1 2">
    <name type="scientific">Streptomyces thermolineatus</name>
    <dbReference type="NCBI Taxonomy" id="44033"/>
    <lineage>
        <taxon>Bacteria</taxon>
        <taxon>Bacillati</taxon>
        <taxon>Actinomycetota</taxon>
        <taxon>Actinomycetes</taxon>
        <taxon>Kitasatosporales</taxon>
        <taxon>Streptomycetaceae</taxon>
        <taxon>Streptomyces</taxon>
    </lineage>
</organism>
<dbReference type="RefSeq" id="WP_182314570.1">
    <property type="nucleotide sequence ID" value="NZ_BAAATA010000040.1"/>
</dbReference>
<dbReference type="EMBL" id="BAAATA010000040">
    <property type="protein sequence ID" value="GAA2506580.1"/>
    <property type="molecule type" value="Genomic_DNA"/>
</dbReference>
<keyword evidence="2" id="KW-1185">Reference proteome</keyword>
<reference evidence="1 2" key="1">
    <citation type="journal article" date="2019" name="Int. J. Syst. Evol. Microbiol.">
        <title>The Global Catalogue of Microorganisms (GCM) 10K type strain sequencing project: providing services to taxonomists for standard genome sequencing and annotation.</title>
        <authorList>
            <consortium name="The Broad Institute Genomics Platform"/>
            <consortium name="The Broad Institute Genome Sequencing Center for Infectious Disease"/>
            <person name="Wu L."/>
            <person name="Ma J."/>
        </authorList>
    </citation>
    <scope>NUCLEOTIDE SEQUENCE [LARGE SCALE GENOMIC DNA]</scope>
    <source>
        <strain evidence="1 2">JCM 6307</strain>
    </source>
</reference>
<proteinExistence type="predicted"/>
<dbReference type="SUPFAM" id="SSF47336">
    <property type="entry name" value="ACP-like"/>
    <property type="match status" value="1"/>
</dbReference>
<evidence type="ECO:0000313" key="1">
    <source>
        <dbReference type="EMBL" id="GAA2506580.1"/>
    </source>
</evidence>
<evidence type="ECO:0000313" key="2">
    <source>
        <dbReference type="Proteomes" id="UP001501358"/>
    </source>
</evidence>
<gene>
    <name evidence="1" type="ORF">GCM10010406_49000</name>
</gene>
<comment type="caution">
    <text evidence="1">The sequence shown here is derived from an EMBL/GenBank/DDBJ whole genome shotgun (WGS) entry which is preliminary data.</text>
</comment>
<protein>
    <submittedName>
        <fullName evidence="1">Acyl carrier protein</fullName>
    </submittedName>
</protein>
<dbReference type="Proteomes" id="UP001501358">
    <property type="component" value="Unassembled WGS sequence"/>
</dbReference>
<accession>A0ABN3MQX3</accession>